<evidence type="ECO:0000313" key="2">
    <source>
        <dbReference type="Proteomes" id="UP000314294"/>
    </source>
</evidence>
<gene>
    <name evidence="1" type="ORF">EYF80_021015</name>
</gene>
<name>A0A4Z2HSZ0_9TELE</name>
<comment type="caution">
    <text evidence="1">The sequence shown here is derived from an EMBL/GenBank/DDBJ whole genome shotgun (WGS) entry which is preliminary data.</text>
</comment>
<dbReference type="Proteomes" id="UP000314294">
    <property type="component" value="Unassembled WGS sequence"/>
</dbReference>
<accession>A0A4Z2HSZ0</accession>
<evidence type="ECO:0000313" key="1">
    <source>
        <dbReference type="EMBL" id="TNN68827.1"/>
    </source>
</evidence>
<dbReference type="AlphaFoldDB" id="A0A4Z2HSZ0"/>
<reference evidence="1 2" key="1">
    <citation type="submission" date="2019-03" db="EMBL/GenBank/DDBJ databases">
        <title>First draft genome of Liparis tanakae, snailfish: a comprehensive survey of snailfish specific genes.</title>
        <authorList>
            <person name="Kim W."/>
            <person name="Song I."/>
            <person name="Jeong J.-H."/>
            <person name="Kim D."/>
            <person name="Kim S."/>
            <person name="Ryu S."/>
            <person name="Song J.Y."/>
            <person name="Lee S.K."/>
        </authorList>
    </citation>
    <scope>NUCLEOTIDE SEQUENCE [LARGE SCALE GENOMIC DNA]</scope>
    <source>
        <tissue evidence="1">Muscle</tissue>
    </source>
</reference>
<proteinExistence type="predicted"/>
<organism evidence="1 2">
    <name type="scientific">Liparis tanakae</name>
    <name type="common">Tanaka's snailfish</name>
    <dbReference type="NCBI Taxonomy" id="230148"/>
    <lineage>
        <taxon>Eukaryota</taxon>
        <taxon>Metazoa</taxon>
        <taxon>Chordata</taxon>
        <taxon>Craniata</taxon>
        <taxon>Vertebrata</taxon>
        <taxon>Euteleostomi</taxon>
        <taxon>Actinopterygii</taxon>
        <taxon>Neopterygii</taxon>
        <taxon>Teleostei</taxon>
        <taxon>Neoteleostei</taxon>
        <taxon>Acanthomorphata</taxon>
        <taxon>Eupercaria</taxon>
        <taxon>Perciformes</taxon>
        <taxon>Cottioidei</taxon>
        <taxon>Cottales</taxon>
        <taxon>Liparidae</taxon>
        <taxon>Liparis</taxon>
    </lineage>
</organism>
<sequence>MKVGDKCSNSSRRASIHGAFSGTMSLPFICVSVRVAARTSADSTHCPTIAFTFARHMNIPGRNSSTPARG</sequence>
<keyword evidence="2" id="KW-1185">Reference proteome</keyword>
<dbReference type="EMBL" id="SRLO01000184">
    <property type="protein sequence ID" value="TNN68827.1"/>
    <property type="molecule type" value="Genomic_DNA"/>
</dbReference>
<protein>
    <submittedName>
        <fullName evidence="1">Uncharacterized protein</fullName>
    </submittedName>
</protein>